<dbReference type="AlphaFoldDB" id="A0A178I5G9"/>
<dbReference type="STRING" id="1770058.A3840_00745"/>
<protein>
    <submittedName>
        <fullName evidence="1">Uncharacterized protein</fullName>
    </submittedName>
</protein>
<evidence type="ECO:0000313" key="1">
    <source>
        <dbReference type="EMBL" id="OAM84329.1"/>
    </source>
</evidence>
<comment type="caution">
    <text evidence="1">The sequence shown here is derived from an EMBL/GenBank/DDBJ whole genome shotgun (WGS) entry which is preliminary data.</text>
</comment>
<accession>A0A178I5G9</accession>
<gene>
    <name evidence="1" type="ORF">A3840_00745</name>
</gene>
<name>A0A178I5G9_9HYPH</name>
<organism evidence="1 2">
    <name type="scientific">Devosia elaeis</name>
    <dbReference type="NCBI Taxonomy" id="1770058"/>
    <lineage>
        <taxon>Bacteria</taxon>
        <taxon>Pseudomonadati</taxon>
        <taxon>Pseudomonadota</taxon>
        <taxon>Alphaproteobacteria</taxon>
        <taxon>Hyphomicrobiales</taxon>
        <taxon>Devosiaceae</taxon>
        <taxon>Devosia</taxon>
    </lineage>
</organism>
<evidence type="ECO:0000313" key="2">
    <source>
        <dbReference type="Proteomes" id="UP000078389"/>
    </source>
</evidence>
<keyword evidence="2" id="KW-1185">Reference proteome</keyword>
<reference evidence="1 2" key="1">
    <citation type="submission" date="2016-03" db="EMBL/GenBank/DDBJ databases">
        <title>Genome sequencing of Devosia sp. S37.</title>
        <authorList>
            <person name="Mohd Nor M."/>
        </authorList>
    </citation>
    <scope>NUCLEOTIDE SEQUENCE [LARGE SCALE GENOMIC DNA]</scope>
    <source>
        <strain evidence="1 2">S37</strain>
    </source>
</reference>
<proteinExistence type="predicted"/>
<dbReference type="Proteomes" id="UP000078389">
    <property type="component" value="Unassembled WGS sequence"/>
</dbReference>
<sequence>MPAQEPAVAARDGESGCWRRDYDPAHLAAHPDQQVTAMALAIVYRDRGDGLPYYAYGLEASLRDGWRGMAQSTCHPYGAVLRCSVDCDGGGVDVSRRGNGDVLVDLEAVGYIVLTGGCGAEEGEETFELTPGKDDRQFLLHAADAKLCRGLMPDW</sequence>
<dbReference type="EMBL" id="LVVY01000001">
    <property type="protein sequence ID" value="OAM84329.1"/>
    <property type="molecule type" value="Genomic_DNA"/>
</dbReference>